<dbReference type="Proteomes" id="UP001271890">
    <property type="component" value="Unassembled WGS sequence"/>
</dbReference>
<reference evidence="2" key="1">
    <citation type="journal article" date="2024" name="Toxins">
        <title>Genome Sequence Analysis of Native Xenorhabdus Strains Isolated from Entomopathogenic Nematodes in Argentina.</title>
        <authorList>
            <person name="Palma L."/>
            <person name="Frizzo L."/>
            <person name="Kaiser S."/>
            <person name="Berry C."/>
            <person name="Caballero P."/>
            <person name="Bode H.B."/>
            <person name="Del Valle E.E."/>
        </authorList>
    </citation>
    <scope>NUCLEOTIDE SEQUENCE [LARGE SCALE GENOMIC DNA]</scope>
    <source>
        <strain evidence="2">12</strain>
    </source>
</reference>
<protein>
    <recommendedName>
        <fullName evidence="3">N-acetyltransferase domain-containing protein</fullName>
    </recommendedName>
</protein>
<keyword evidence="2" id="KW-1185">Reference proteome</keyword>
<dbReference type="RefSeq" id="WP_319928769.1">
    <property type="nucleotide sequence ID" value="NZ_VCDN01000012.1"/>
</dbReference>
<evidence type="ECO:0000313" key="2">
    <source>
        <dbReference type="Proteomes" id="UP001271890"/>
    </source>
</evidence>
<accession>A0ABU4S7D6</accession>
<evidence type="ECO:0000313" key="1">
    <source>
        <dbReference type="EMBL" id="MDX7986325.1"/>
    </source>
</evidence>
<sequence length="266" mass="30966">MLKRTNSLNSYIHKTPFKKLSRSNSFNSLPPNDIKEININYMNPQLTKKYIPSIVKEVNLHDMINISNKFYFSIGNDGWFDQILNIIENEDDLEDHIGEISGKIGKTTDEVWDLKCSITLKQLIYIKDELYDRSQTGEDKNFVYFTCYIRNIPVGIMIVRCYEEVMLYRYDPDLRYYPEITHLVMHPGLNNSAYLLIEKAVNLSYEKGCHGKLKLAIATPELSNTYRRMGFIHYTQEEMSLDPNENNAWIFSPNHGGYRFIGTCGG</sequence>
<gene>
    <name evidence="1" type="ORF">FE392_03100</name>
</gene>
<name>A0ABU4S7D6_9GAMM</name>
<organism evidence="1 2">
    <name type="scientific">Xenorhabdus santafensis</name>
    <dbReference type="NCBI Taxonomy" id="2582833"/>
    <lineage>
        <taxon>Bacteria</taxon>
        <taxon>Pseudomonadati</taxon>
        <taxon>Pseudomonadota</taxon>
        <taxon>Gammaproteobacteria</taxon>
        <taxon>Enterobacterales</taxon>
        <taxon>Morganellaceae</taxon>
        <taxon>Xenorhabdus</taxon>
    </lineage>
</organism>
<evidence type="ECO:0008006" key="3">
    <source>
        <dbReference type="Google" id="ProtNLM"/>
    </source>
</evidence>
<dbReference type="EMBL" id="VCDN01000012">
    <property type="protein sequence ID" value="MDX7986325.1"/>
    <property type="molecule type" value="Genomic_DNA"/>
</dbReference>
<proteinExistence type="predicted"/>
<comment type="caution">
    <text evidence="1">The sequence shown here is derived from an EMBL/GenBank/DDBJ whole genome shotgun (WGS) entry which is preliminary data.</text>
</comment>